<feature type="transmembrane region" description="Helical" evidence="1">
    <location>
        <begin position="6"/>
        <end position="25"/>
    </location>
</feature>
<keyword evidence="3" id="KW-1185">Reference proteome</keyword>
<evidence type="ECO:0000313" key="3">
    <source>
        <dbReference type="Proteomes" id="UP000011083"/>
    </source>
</evidence>
<dbReference type="RefSeq" id="XP_004367916.1">
    <property type="nucleotide sequence ID" value="XM_004367859.1"/>
</dbReference>
<organism evidence="2 3">
    <name type="scientific">Acanthamoeba castellanii (strain ATCC 30010 / Neff)</name>
    <dbReference type="NCBI Taxonomy" id="1257118"/>
    <lineage>
        <taxon>Eukaryota</taxon>
        <taxon>Amoebozoa</taxon>
        <taxon>Discosea</taxon>
        <taxon>Longamoebia</taxon>
        <taxon>Centramoebida</taxon>
        <taxon>Acanthamoebidae</taxon>
        <taxon>Acanthamoeba</taxon>
    </lineage>
</organism>
<dbReference type="InterPro" id="IPR025461">
    <property type="entry name" value="ABA4-like"/>
</dbReference>
<dbReference type="EMBL" id="KB007805">
    <property type="protein sequence ID" value="ELR25161.1"/>
    <property type="molecule type" value="Genomic_DNA"/>
</dbReference>
<keyword evidence="1" id="KW-1133">Transmembrane helix</keyword>
<feature type="transmembrane region" description="Helical" evidence="1">
    <location>
        <begin position="123"/>
        <end position="149"/>
    </location>
</feature>
<dbReference type="Pfam" id="PF14108">
    <property type="entry name" value="ABA4-like"/>
    <property type="match status" value="1"/>
</dbReference>
<evidence type="ECO:0000313" key="2">
    <source>
        <dbReference type="EMBL" id="ELR25161.1"/>
    </source>
</evidence>
<reference evidence="2 3" key="1">
    <citation type="journal article" date="2013" name="Genome Biol.">
        <title>Genome of Acanthamoeba castellanii highlights extensive lateral gene transfer and early evolution of tyrosine kinase signaling.</title>
        <authorList>
            <person name="Clarke M."/>
            <person name="Lohan A.J."/>
            <person name="Liu B."/>
            <person name="Lagkouvardos I."/>
            <person name="Roy S."/>
            <person name="Zafar N."/>
            <person name="Bertelli C."/>
            <person name="Schilde C."/>
            <person name="Kianianmomeni A."/>
            <person name="Burglin T.R."/>
            <person name="Frech C."/>
            <person name="Turcotte B."/>
            <person name="Kopec K.O."/>
            <person name="Synnott J.M."/>
            <person name="Choo C."/>
            <person name="Paponov I."/>
            <person name="Finkler A."/>
            <person name="Soon Heng Tan C."/>
            <person name="Hutchins A.P."/>
            <person name="Weinmeier T."/>
            <person name="Rattei T."/>
            <person name="Chu J.S."/>
            <person name="Gimenez G."/>
            <person name="Irimia M."/>
            <person name="Rigden D.J."/>
            <person name="Fitzpatrick D.A."/>
            <person name="Lorenzo-Morales J."/>
            <person name="Bateman A."/>
            <person name="Chiu C.H."/>
            <person name="Tang P."/>
            <person name="Hegemann P."/>
            <person name="Fromm H."/>
            <person name="Raoult D."/>
            <person name="Greub G."/>
            <person name="Miranda-Saavedra D."/>
            <person name="Chen N."/>
            <person name="Nash P."/>
            <person name="Ginger M.L."/>
            <person name="Horn M."/>
            <person name="Schaap P."/>
            <person name="Caler L."/>
            <person name="Loftus B."/>
        </authorList>
    </citation>
    <scope>NUCLEOTIDE SEQUENCE [LARGE SCALE GENOMIC DNA]</scope>
    <source>
        <strain evidence="2 3">Neff</strain>
    </source>
</reference>
<evidence type="ECO:0000256" key="1">
    <source>
        <dbReference type="SAM" id="Phobius"/>
    </source>
</evidence>
<proteinExistence type="predicted"/>
<gene>
    <name evidence="2" type="ORF">ACA1_288820</name>
</gene>
<keyword evidence="1" id="KW-0812">Transmembrane</keyword>
<dbReference type="Proteomes" id="UP000011083">
    <property type="component" value="Unassembled WGS sequence"/>
</dbReference>
<protein>
    <submittedName>
        <fullName evidence="2">Uncharacterized protein</fullName>
    </submittedName>
</protein>
<dbReference type="GeneID" id="14926204"/>
<name>L8HLB3_ACACF</name>
<sequence>MALAEVFYAGVLLWTVAVWVGMLLCPHHPTLHRLLRTPHLVIAPHLILYLVLVLPPLFQGREVSVWKAQGSRHHSGLVGGLERVVVGFAEGLVGPSREVALAALNLFVGRSLFLESRQRLHRALLSAVVVATMLAAPLGLALHWVILIIHTSWTQK</sequence>
<dbReference type="VEuPathDB" id="AmoebaDB:ACA1_288820"/>
<keyword evidence="1" id="KW-0472">Membrane</keyword>
<feature type="transmembrane region" description="Helical" evidence="1">
    <location>
        <begin position="37"/>
        <end position="58"/>
    </location>
</feature>
<accession>L8HLB3</accession>
<dbReference type="KEGG" id="acan:ACA1_288820"/>
<dbReference type="AlphaFoldDB" id="L8HLB3"/>